<keyword evidence="2" id="KW-1133">Transmembrane helix</keyword>
<feature type="region of interest" description="Disordered" evidence="1">
    <location>
        <begin position="151"/>
        <end position="171"/>
    </location>
</feature>
<sequence length="210" mass="23506">MSQSTENKDAPTTRMERVVVWEGEWAPVRRFFHHVLVLKDKIIKTSVDTVDSTTKTLCETKTSVVKTTESSLHQTLQWKDSNPALVIPAVSALVLFINRNPRIFVRNFVLASAFVSAALYPKIFVQAFYKPKEFLENSFVSYEKRAEERKAAQQALQTTTAPSTATTATTETVIEKPPKEDSVLSEVPQQTVVVDTTTTTTPNVVEENKA</sequence>
<keyword evidence="4" id="KW-1185">Reference proteome</keyword>
<proteinExistence type="predicted"/>
<keyword evidence="2" id="KW-0472">Membrane</keyword>
<dbReference type="RefSeq" id="XP_044552822.1">
    <property type="nucleotide sequence ID" value="XM_044692134.1"/>
</dbReference>
<accession>A0AA88GXH5</accession>
<dbReference type="AlphaFoldDB" id="A0AA88GXH5"/>
<feature type="transmembrane region" description="Helical" evidence="2">
    <location>
        <begin position="109"/>
        <end position="129"/>
    </location>
</feature>
<evidence type="ECO:0000256" key="2">
    <source>
        <dbReference type="SAM" id="Phobius"/>
    </source>
</evidence>
<evidence type="ECO:0008006" key="5">
    <source>
        <dbReference type="Google" id="ProtNLM"/>
    </source>
</evidence>
<dbReference type="Proteomes" id="UP000816034">
    <property type="component" value="Unassembled WGS sequence"/>
</dbReference>
<gene>
    <name evidence="3" type="ORF">C9374_000269</name>
</gene>
<evidence type="ECO:0000313" key="3">
    <source>
        <dbReference type="EMBL" id="KAG2388830.1"/>
    </source>
</evidence>
<name>A0AA88GXH5_NAELO</name>
<organism evidence="3 4">
    <name type="scientific">Naegleria lovaniensis</name>
    <name type="common">Amoeba</name>
    <dbReference type="NCBI Taxonomy" id="51637"/>
    <lineage>
        <taxon>Eukaryota</taxon>
        <taxon>Discoba</taxon>
        <taxon>Heterolobosea</taxon>
        <taxon>Tetramitia</taxon>
        <taxon>Eutetramitia</taxon>
        <taxon>Vahlkampfiidae</taxon>
        <taxon>Naegleria</taxon>
    </lineage>
</organism>
<evidence type="ECO:0000313" key="4">
    <source>
        <dbReference type="Proteomes" id="UP000816034"/>
    </source>
</evidence>
<keyword evidence="2" id="KW-0812">Transmembrane</keyword>
<protein>
    <recommendedName>
        <fullName evidence="5">MICOS complex subunit</fullName>
    </recommendedName>
</protein>
<reference evidence="3 4" key="1">
    <citation type="journal article" date="2018" name="BMC Genomics">
        <title>The genome of Naegleria lovaniensis, the basis for a comparative approach to unravel pathogenicity factors of the human pathogenic amoeba N. fowleri.</title>
        <authorList>
            <person name="Liechti N."/>
            <person name="Schurch N."/>
            <person name="Bruggmann R."/>
            <person name="Wittwer M."/>
        </authorList>
    </citation>
    <scope>NUCLEOTIDE SEQUENCE [LARGE SCALE GENOMIC DNA]</scope>
    <source>
        <strain evidence="3 4">ATCC 30569</strain>
    </source>
</reference>
<feature type="compositionally biased region" description="Low complexity" evidence="1">
    <location>
        <begin position="152"/>
        <end position="171"/>
    </location>
</feature>
<dbReference type="EMBL" id="PYSW02000009">
    <property type="protein sequence ID" value="KAG2388830.1"/>
    <property type="molecule type" value="Genomic_DNA"/>
</dbReference>
<comment type="caution">
    <text evidence="3">The sequence shown here is derived from an EMBL/GenBank/DDBJ whole genome shotgun (WGS) entry which is preliminary data.</text>
</comment>
<evidence type="ECO:0000256" key="1">
    <source>
        <dbReference type="SAM" id="MobiDB-lite"/>
    </source>
</evidence>
<dbReference type="GeneID" id="68092731"/>